<comment type="caution">
    <text evidence="3">The sequence shown here is derived from an EMBL/GenBank/DDBJ whole genome shotgun (WGS) entry which is preliminary data.</text>
</comment>
<dbReference type="PROSITE" id="PS50853">
    <property type="entry name" value="FN3"/>
    <property type="match status" value="1"/>
</dbReference>
<reference evidence="3" key="1">
    <citation type="submission" date="2020-10" db="EMBL/GenBank/DDBJ databases">
        <authorList>
            <person name="Gilroy R."/>
        </authorList>
    </citation>
    <scope>NUCLEOTIDE SEQUENCE</scope>
    <source>
        <strain evidence="3">14700</strain>
    </source>
</reference>
<dbReference type="SMART" id="SM00635">
    <property type="entry name" value="BID_2"/>
    <property type="match status" value="3"/>
</dbReference>
<evidence type="ECO:0000313" key="4">
    <source>
        <dbReference type="Proteomes" id="UP000810292"/>
    </source>
</evidence>
<feature type="domain" description="Fibronectin type-III" evidence="2">
    <location>
        <begin position="474"/>
        <end position="566"/>
    </location>
</feature>
<dbReference type="SUPFAM" id="SSF49265">
    <property type="entry name" value="Fibronectin type III"/>
    <property type="match status" value="1"/>
</dbReference>
<sequence length="979" mass="106443">MSNKRNCLKHLFLISLIILIFASCSPSSNGISETASLLVEAHQKGISVASIAPTTPEPVKYVISLIQGDNTQSWEFEPEEIKSGSVQIDDIKVGTYDLYIAGYSLYEEGEDGQKIQVVEGSNPVIIKPNTSNIAVITLSYLSTGTGTISLKIDWSSLTQKGNLISDALDRKSIGFLAFYADDDDNSSNDLAVCGNPTEETLANKIKWAESEDFTNKFIEYTESGLNANKETEEIYFRIYSEIDGELVVIAETFRTNLTVYPNLVSVPDANDKYNFTLSDNNIMNYLRNVSSPEAKAINDSTLQITWINPEFSKNIYPVTVTIKAKDIKTGSVEAKGTVDYSSYIENGETALEGLSKDKVYSIWFEIKGQIGYSADVALISNARPRVPVTAIAFDTTDNDFDYISGETIEFKALITPEEATNKEYTVSVENNAENVEITNHSIKFNKAGEYGIVLTSSDSGVKTEPKKATVHLAAPGKPSVSAASDDGITITWTEVADADKYKIIRTANGSHDREFTTEGPETTYTDNNEISLGTTYSYSIVALMDEYSSCSSAESEKSEQVSTSVGSITINPAPALESGIDFSSSFDLIDGTSINEENPSITINVAEISGATYKWEINGVFVTNDKDLTITGDTEGIYKNSGKTNNELTLTVTVSNKTVSGSCNFYYESKDDFEIVSLTDAYNDNMVVYSLEPEKLKLTYSRTDINPIVNWSSSNPSIVSVDQEGNISSVSKGDATITATVTNNGITRVATIDVESYIPAADISINEPEHREIILESVGVKDIADNFKSLTLSATATSKKENSLSGTIKWKSSNETIAKVDENTGLVTPIGGGVVNITASIDDGINGINSTSKPIEIKVLEMQINGDKAGGKIDVSTATGTIFKDPVSVSLSFINNAFTAETFNSSNFTNKWCFNDGSEKVNIERGYISMDTDYKNSKSLTTKLKRYGTVGAEPEAQFRLQSNGETIAIVWFTVGYKNG</sequence>
<proteinExistence type="predicted"/>
<dbReference type="InterPro" id="IPR036116">
    <property type="entry name" value="FN3_sf"/>
</dbReference>
<dbReference type="Pfam" id="PF02368">
    <property type="entry name" value="Big_2"/>
    <property type="match status" value="2"/>
</dbReference>
<dbReference type="PROSITE" id="PS51257">
    <property type="entry name" value="PROKAR_LIPOPROTEIN"/>
    <property type="match status" value="1"/>
</dbReference>
<evidence type="ECO:0000259" key="2">
    <source>
        <dbReference type="PROSITE" id="PS50853"/>
    </source>
</evidence>
<dbReference type="InterPro" id="IPR008964">
    <property type="entry name" value="Invasin/intimin_cell_adhesion"/>
</dbReference>
<feature type="chain" id="PRO_5038373606" evidence="1">
    <location>
        <begin position="23"/>
        <end position="979"/>
    </location>
</feature>
<organism evidence="3 4">
    <name type="scientific">Candidatus Ornithospirochaeta stercoravium</name>
    <dbReference type="NCBI Taxonomy" id="2840897"/>
    <lineage>
        <taxon>Bacteria</taxon>
        <taxon>Pseudomonadati</taxon>
        <taxon>Spirochaetota</taxon>
        <taxon>Spirochaetia</taxon>
        <taxon>Spirochaetales</taxon>
        <taxon>Spirochaetaceae</taxon>
        <taxon>Spirochaetaceae incertae sedis</taxon>
        <taxon>Candidatus Ornithospirochaeta</taxon>
    </lineage>
</organism>
<dbReference type="SUPFAM" id="SSF49373">
    <property type="entry name" value="Invasin/intimin cell-adhesion fragments"/>
    <property type="match status" value="2"/>
</dbReference>
<keyword evidence="1" id="KW-0732">Signal</keyword>
<dbReference type="InterPro" id="IPR013783">
    <property type="entry name" value="Ig-like_fold"/>
</dbReference>
<dbReference type="Gene3D" id="2.60.40.10">
    <property type="entry name" value="Immunoglobulins"/>
    <property type="match status" value="2"/>
</dbReference>
<protein>
    <submittedName>
        <fullName evidence="3">Ig-like domain-containing protein</fullName>
    </submittedName>
</protein>
<accession>A0A9D9NCE8</accession>
<reference evidence="3" key="2">
    <citation type="journal article" date="2021" name="PeerJ">
        <title>Extensive microbial diversity within the chicken gut microbiome revealed by metagenomics and culture.</title>
        <authorList>
            <person name="Gilroy R."/>
            <person name="Ravi A."/>
            <person name="Getino M."/>
            <person name="Pursley I."/>
            <person name="Horton D.L."/>
            <person name="Alikhan N.F."/>
            <person name="Baker D."/>
            <person name="Gharbi K."/>
            <person name="Hall N."/>
            <person name="Watson M."/>
            <person name="Adriaenssens E.M."/>
            <person name="Foster-Nyarko E."/>
            <person name="Jarju S."/>
            <person name="Secka A."/>
            <person name="Antonio M."/>
            <person name="Oren A."/>
            <person name="Chaudhuri R.R."/>
            <person name="La Ragione R."/>
            <person name="Hildebrand F."/>
            <person name="Pallen M.J."/>
        </authorList>
    </citation>
    <scope>NUCLEOTIDE SEQUENCE</scope>
    <source>
        <strain evidence="3">14700</strain>
    </source>
</reference>
<dbReference type="CDD" id="cd00063">
    <property type="entry name" value="FN3"/>
    <property type="match status" value="1"/>
</dbReference>
<dbReference type="Gene3D" id="2.60.40.1080">
    <property type="match status" value="2"/>
</dbReference>
<feature type="signal peptide" evidence="1">
    <location>
        <begin position="1"/>
        <end position="22"/>
    </location>
</feature>
<evidence type="ECO:0000313" key="3">
    <source>
        <dbReference type="EMBL" id="MBO8468632.1"/>
    </source>
</evidence>
<dbReference type="Proteomes" id="UP000810292">
    <property type="component" value="Unassembled WGS sequence"/>
</dbReference>
<gene>
    <name evidence="3" type="ORF">IAA72_02470</name>
</gene>
<dbReference type="InterPro" id="IPR003343">
    <property type="entry name" value="Big_2"/>
</dbReference>
<dbReference type="AlphaFoldDB" id="A0A9D9NCE8"/>
<name>A0A9D9NCE8_9SPIO</name>
<evidence type="ECO:0000256" key="1">
    <source>
        <dbReference type="SAM" id="SignalP"/>
    </source>
</evidence>
<dbReference type="InterPro" id="IPR003961">
    <property type="entry name" value="FN3_dom"/>
</dbReference>
<dbReference type="EMBL" id="JADIMF010000037">
    <property type="protein sequence ID" value="MBO8468632.1"/>
    <property type="molecule type" value="Genomic_DNA"/>
</dbReference>
<dbReference type="SMART" id="SM00060">
    <property type="entry name" value="FN3"/>
    <property type="match status" value="2"/>
</dbReference>